<keyword evidence="4" id="KW-0012">Acyltransferase</keyword>
<dbReference type="InterPro" id="IPR050500">
    <property type="entry name" value="Phos_Acetyltrans/Butyryltrans"/>
</dbReference>
<dbReference type="GO" id="GO:0008959">
    <property type="term" value="F:phosphate acetyltransferase activity"/>
    <property type="evidence" value="ECO:0007669"/>
    <property type="project" value="UniProtKB-EC"/>
</dbReference>
<gene>
    <name evidence="6" type="ORF">GEMMAAP_09795</name>
</gene>
<dbReference type="InterPro" id="IPR012147">
    <property type="entry name" value="P_Ac_Bu_trans"/>
</dbReference>
<dbReference type="PANTHER" id="PTHR43356:SF3">
    <property type="entry name" value="PHOSPHATE ACETYLTRANSFERASE"/>
    <property type="match status" value="1"/>
</dbReference>
<protein>
    <recommendedName>
        <fullName evidence="5">Phosphate acetyl/butaryl transferase domain-containing protein</fullName>
    </recommendedName>
</protein>
<keyword evidence="3" id="KW-0808">Transferase</keyword>
<evidence type="ECO:0000256" key="4">
    <source>
        <dbReference type="ARBA" id="ARBA00023315"/>
    </source>
</evidence>
<reference evidence="6 7" key="2">
    <citation type="journal article" date="2016" name="Environ. Microbiol. Rep.">
        <title>Metagenomic evidence for the presence of phototrophic Gemmatimonadetes bacteria in diverse environments.</title>
        <authorList>
            <person name="Zeng Y."/>
            <person name="Baumbach J."/>
            <person name="Barbosa E.G."/>
            <person name="Azevedo V."/>
            <person name="Zhang C."/>
            <person name="Koblizek M."/>
        </authorList>
    </citation>
    <scope>NUCLEOTIDE SEQUENCE [LARGE SCALE GENOMIC DNA]</scope>
    <source>
        <strain evidence="6 7">AP64</strain>
    </source>
</reference>
<dbReference type="PANTHER" id="PTHR43356">
    <property type="entry name" value="PHOSPHATE ACETYLTRANSFERASE"/>
    <property type="match status" value="1"/>
</dbReference>
<keyword evidence="7" id="KW-1185">Reference proteome</keyword>
<feature type="domain" description="Phosphate acetyl/butaryl transferase" evidence="5">
    <location>
        <begin position="10"/>
        <end position="328"/>
    </location>
</feature>
<proteinExistence type="inferred from homology"/>
<evidence type="ECO:0000256" key="3">
    <source>
        <dbReference type="ARBA" id="ARBA00022679"/>
    </source>
</evidence>
<reference evidence="6 7" key="1">
    <citation type="journal article" date="2014" name="Proc. Natl. Acad. Sci. U.S.A.">
        <title>Functional type 2 photosynthetic reaction centers found in the rare bacterial phylum Gemmatimonadetes.</title>
        <authorList>
            <person name="Zeng Y."/>
            <person name="Feng F."/>
            <person name="Medova H."/>
            <person name="Dean J."/>
            <person name="Koblizek M."/>
        </authorList>
    </citation>
    <scope>NUCLEOTIDE SEQUENCE [LARGE SCALE GENOMIC DNA]</scope>
    <source>
        <strain evidence="6 7">AP64</strain>
    </source>
</reference>
<dbReference type="STRING" id="1379270.GEMMAAP_09795"/>
<dbReference type="PIRSF" id="PIRSF000428">
    <property type="entry name" value="P_Ac_trans"/>
    <property type="match status" value="1"/>
</dbReference>
<evidence type="ECO:0000256" key="1">
    <source>
        <dbReference type="ARBA" id="ARBA00000705"/>
    </source>
</evidence>
<comment type="similarity">
    <text evidence="2">Belongs to the phosphate acetyltransferase and butyryltransferase family.</text>
</comment>
<dbReference type="AlphaFoldDB" id="A0A143BJ54"/>
<evidence type="ECO:0000313" key="6">
    <source>
        <dbReference type="EMBL" id="AMW05038.1"/>
    </source>
</evidence>
<dbReference type="Gene3D" id="3.40.50.10750">
    <property type="entry name" value="Isocitrate/Isopropylmalate dehydrogenase-like"/>
    <property type="match status" value="1"/>
</dbReference>
<dbReference type="SUPFAM" id="SSF53659">
    <property type="entry name" value="Isocitrate/Isopropylmalate dehydrogenase-like"/>
    <property type="match status" value="1"/>
</dbReference>
<evidence type="ECO:0000259" key="5">
    <source>
        <dbReference type="Pfam" id="PF01515"/>
    </source>
</evidence>
<dbReference type="InterPro" id="IPR042113">
    <property type="entry name" value="P_AcTrfase_dom1"/>
</dbReference>
<sequence length="341" mass="35643">MSQDSAATTSFLDSLHERASATRRTILFPEATDPRTVSAVLRLQKQGSVHPVLVRRGDAPTGVVPSGGTLIDPLEDPRLPQIVEHLLARRGSKGLTRDDAERLARDPLYFADSLVALGEADGCVAGAVHTTADVLRAAIWTIGAAPGVKTVSSSFYLIVPPFRGNEAEVLTYTDCAVVPDPTARQLADIALAAAADRRRIVGDEPRVAFLSYSSMGSADGPSVSKVREAVAIVREEAPLLIVSGELQVDAALIPELARRKAPGEPAAGIANILVFPSLDAGNIAYKLTQRLAHGTAIGPILQGLAKPCSDLSRGATADDIAHVAAITALQAAARPDLTPGL</sequence>
<accession>A0A143BJ54</accession>
<dbReference type="InterPro" id="IPR042112">
    <property type="entry name" value="P_AcTrfase_dom2"/>
</dbReference>
<organism evidence="6 7">
    <name type="scientific">Gemmatimonas phototrophica</name>
    <dbReference type="NCBI Taxonomy" id="1379270"/>
    <lineage>
        <taxon>Bacteria</taxon>
        <taxon>Pseudomonadati</taxon>
        <taxon>Gemmatimonadota</taxon>
        <taxon>Gemmatimonadia</taxon>
        <taxon>Gemmatimonadales</taxon>
        <taxon>Gemmatimonadaceae</taxon>
        <taxon>Gemmatimonas</taxon>
    </lineage>
</organism>
<dbReference type="NCBIfam" id="NF007233">
    <property type="entry name" value="PRK09653.1"/>
    <property type="match status" value="1"/>
</dbReference>
<dbReference type="EMBL" id="CP011454">
    <property type="protein sequence ID" value="AMW05038.1"/>
    <property type="molecule type" value="Genomic_DNA"/>
</dbReference>
<dbReference type="eggNOG" id="COG0280">
    <property type="taxonomic scope" value="Bacteria"/>
</dbReference>
<evidence type="ECO:0000256" key="2">
    <source>
        <dbReference type="ARBA" id="ARBA00005656"/>
    </source>
</evidence>
<name>A0A143BJ54_9BACT</name>
<dbReference type="RefSeq" id="WP_026850691.1">
    <property type="nucleotide sequence ID" value="NZ_CP011454.1"/>
</dbReference>
<dbReference type="Proteomes" id="UP000076404">
    <property type="component" value="Chromosome"/>
</dbReference>
<dbReference type="OrthoDB" id="9808984at2"/>
<dbReference type="Pfam" id="PF01515">
    <property type="entry name" value="PTA_PTB"/>
    <property type="match status" value="1"/>
</dbReference>
<dbReference type="KEGG" id="gph:GEMMAAP_09795"/>
<dbReference type="InterPro" id="IPR002505">
    <property type="entry name" value="PTA_PTB"/>
</dbReference>
<comment type="catalytic activity">
    <reaction evidence="1">
        <text>acetyl-CoA + phosphate = acetyl phosphate + CoA</text>
        <dbReference type="Rhea" id="RHEA:19521"/>
        <dbReference type="ChEBI" id="CHEBI:22191"/>
        <dbReference type="ChEBI" id="CHEBI:43474"/>
        <dbReference type="ChEBI" id="CHEBI:57287"/>
        <dbReference type="ChEBI" id="CHEBI:57288"/>
        <dbReference type="EC" id="2.3.1.8"/>
    </reaction>
</comment>
<dbReference type="Gene3D" id="3.40.50.10950">
    <property type="match status" value="1"/>
</dbReference>
<evidence type="ECO:0000313" key="7">
    <source>
        <dbReference type="Proteomes" id="UP000076404"/>
    </source>
</evidence>